<dbReference type="EMBL" id="AAOE01000012">
    <property type="protein sequence ID" value="EAR09174.1"/>
    <property type="molecule type" value="Genomic_DNA"/>
</dbReference>
<gene>
    <name evidence="3" type="ORF">MED297_06823</name>
</gene>
<evidence type="ECO:0000259" key="2">
    <source>
        <dbReference type="SMART" id="SM00867"/>
    </source>
</evidence>
<comment type="caution">
    <text evidence="3">The sequence shown here is derived from an EMBL/GenBank/DDBJ whole genome shotgun (WGS) entry which is preliminary data.</text>
</comment>
<dbReference type="OrthoDB" id="9811006at2"/>
<dbReference type="STRING" id="314283.MED297_06823"/>
<evidence type="ECO:0000313" key="4">
    <source>
        <dbReference type="Proteomes" id="UP000005953"/>
    </source>
</evidence>
<dbReference type="Proteomes" id="UP000005953">
    <property type="component" value="Unassembled WGS sequence"/>
</dbReference>
<dbReference type="AlphaFoldDB" id="A4BF61"/>
<protein>
    <recommendedName>
        <fullName evidence="2">Lipid/polyisoprenoid-binding YceI-like domain-containing protein</fullName>
    </recommendedName>
</protein>
<dbReference type="InterPro" id="IPR007372">
    <property type="entry name" value="Lipid/polyisoprenoid-bd_YceI"/>
</dbReference>
<feature type="domain" description="Lipid/polyisoprenoid-binding YceI-like" evidence="2">
    <location>
        <begin position="21"/>
        <end position="176"/>
    </location>
</feature>
<accession>A4BF61</accession>
<dbReference type="SMART" id="SM00867">
    <property type="entry name" value="YceI"/>
    <property type="match status" value="1"/>
</dbReference>
<reference evidence="3 4" key="1">
    <citation type="submission" date="2006-02" db="EMBL/GenBank/DDBJ databases">
        <authorList>
            <person name="Pinhassi J."/>
            <person name="Pedros-Alio C."/>
            <person name="Ferriera S."/>
            <person name="Johnson J."/>
            <person name="Kravitz S."/>
            <person name="Halpern A."/>
            <person name="Remington K."/>
            <person name="Beeson K."/>
            <person name="Tran B."/>
            <person name="Rogers Y.-H."/>
            <person name="Friedman R."/>
            <person name="Venter J.C."/>
        </authorList>
    </citation>
    <scope>NUCLEOTIDE SEQUENCE [LARGE SCALE GENOMIC DNA]</scope>
    <source>
        <strain evidence="3 4">MED297</strain>
    </source>
</reference>
<organism evidence="3 4">
    <name type="scientific">Reinekea blandensis MED297</name>
    <dbReference type="NCBI Taxonomy" id="314283"/>
    <lineage>
        <taxon>Bacteria</taxon>
        <taxon>Pseudomonadati</taxon>
        <taxon>Pseudomonadota</taxon>
        <taxon>Gammaproteobacteria</taxon>
        <taxon>Oceanospirillales</taxon>
        <taxon>Saccharospirillaceae</taxon>
        <taxon>Reinekea</taxon>
    </lineage>
</organism>
<evidence type="ECO:0000256" key="1">
    <source>
        <dbReference type="SAM" id="SignalP"/>
    </source>
</evidence>
<feature type="chain" id="PRO_5002665258" description="Lipid/polyisoprenoid-binding YceI-like domain-containing protein" evidence="1">
    <location>
        <begin position="20"/>
        <end position="178"/>
    </location>
</feature>
<feature type="signal peptide" evidence="1">
    <location>
        <begin position="1"/>
        <end position="19"/>
    </location>
</feature>
<keyword evidence="1" id="KW-0732">Signal</keyword>
<evidence type="ECO:0000313" key="3">
    <source>
        <dbReference type="EMBL" id="EAR09174.1"/>
    </source>
</evidence>
<dbReference type="RefSeq" id="WP_008045250.1">
    <property type="nucleotide sequence ID" value="NZ_CH724152.1"/>
</dbReference>
<dbReference type="PANTHER" id="PTHR34406">
    <property type="entry name" value="PROTEIN YCEI"/>
    <property type="match status" value="1"/>
</dbReference>
<dbReference type="Gene3D" id="2.40.128.110">
    <property type="entry name" value="Lipid/polyisoprenoid-binding, YceI-like"/>
    <property type="match status" value="1"/>
</dbReference>
<dbReference type="SUPFAM" id="SSF101874">
    <property type="entry name" value="YceI-like"/>
    <property type="match status" value="1"/>
</dbReference>
<dbReference type="InterPro" id="IPR036761">
    <property type="entry name" value="TTHA0802/YceI-like_sf"/>
</dbReference>
<sequence length="178" mass="19517">MKKLIFTAAVAVASTAVLADDYSIDLAHSSVHFTAGHLGFSKTIGRFNEFEGQFSDTAGSESVSITIQADSIDSNHTDRDKHLRSPDFFDVKQYPTITFTSTEFTGDTLTGELTMHGQTNTVTLDVNVIGEGEDPWGGYRKGYEATGTLVRSEWGIDYFLPGVPDEVELEIQIEGIRQ</sequence>
<keyword evidence="4" id="KW-1185">Reference proteome</keyword>
<dbReference type="Pfam" id="PF04264">
    <property type="entry name" value="YceI"/>
    <property type="match status" value="1"/>
</dbReference>
<name>A4BF61_9GAMM</name>
<dbReference type="PANTHER" id="PTHR34406:SF1">
    <property type="entry name" value="PROTEIN YCEI"/>
    <property type="match status" value="1"/>
</dbReference>
<proteinExistence type="predicted"/>
<dbReference type="HOGENOM" id="CLU_071003_1_2_6"/>